<sequence length="63" mass="6882">MDGTDTEPVLASKWDLPLALFSLIRVAFGDLPVWAKVIVFGLVGSVGVWTAVSWLRGRRSPAR</sequence>
<accession>A0ABQ3NJU3</accession>
<dbReference type="EMBL" id="BNDV01000008">
    <property type="protein sequence ID" value="GHI13051.1"/>
    <property type="molecule type" value="Genomic_DNA"/>
</dbReference>
<proteinExistence type="predicted"/>
<evidence type="ECO:0000256" key="1">
    <source>
        <dbReference type="SAM" id="Phobius"/>
    </source>
</evidence>
<keyword evidence="1" id="KW-1133">Transmembrane helix</keyword>
<name>A0ABQ3NJU3_STRVG</name>
<dbReference type="Proteomes" id="UP000660554">
    <property type="component" value="Unassembled WGS sequence"/>
</dbReference>
<evidence type="ECO:0000313" key="3">
    <source>
        <dbReference type="Proteomes" id="UP000660554"/>
    </source>
</evidence>
<dbReference type="RefSeq" id="WP_030656206.1">
    <property type="nucleotide sequence ID" value="NZ_BMRU01000026.1"/>
</dbReference>
<keyword evidence="3" id="KW-1185">Reference proteome</keyword>
<keyword evidence="1" id="KW-0812">Transmembrane</keyword>
<organism evidence="2 3">
    <name type="scientific">Streptomyces virginiae</name>
    <name type="common">Streptomyces cinnamonensis</name>
    <dbReference type="NCBI Taxonomy" id="1961"/>
    <lineage>
        <taxon>Bacteria</taxon>
        <taxon>Bacillati</taxon>
        <taxon>Actinomycetota</taxon>
        <taxon>Actinomycetes</taxon>
        <taxon>Kitasatosporales</taxon>
        <taxon>Streptomycetaceae</taxon>
        <taxon>Streptomyces</taxon>
    </lineage>
</organism>
<gene>
    <name evidence="2" type="ORF">Scinn_25140</name>
</gene>
<feature type="transmembrane region" description="Helical" evidence="1">
    <location>
        <begin position="33"/>
        <end position="55"/>
    </location>
</feature>
<comment type="caution">
    <text evidence="2">The sequence shown here is derived from an EMBL/GenBank/DDBJ whole genome shotgun (WGS) entry which is preliminary data.</text>
</comment>
<reference evidence="3" key="1">
    <citation type="submission" date="2020-09" db="EMBL/GenBank/DDBJ databases">
        <title>Whole genome shotgun sequence of Streptomyces cinnamonensis NBRC 15873.</title>
        <authorList>
            <person name="Komaki H."/>
            <person name="Tamura T."/>
        </authorList>
    </citation>
    <scope>NUCLEOTIDE SEQUENCE [LARGE SCALE GENOMIC DNA]</scope>
    <source>
        <strain evidence="3">NBRC 15873</strain>
    </source>
</reference>
<evidence type="ECO:0000313" key="2">
    <source>
        <dbReference type="EMBL" id="GHI13051.1"/>
    </source>
</evidence>
<dbReference type="GeneID" id="86953462"/>
<keyword evidence="1" id="KW-0472">Membrane</keyword>
<protein>
    <submittedName>
        <fullName evidence="2">Uncharacterized protein</fullName>
    </submittedName>
</protein>